<name>A0A286U598_9AGAM</name>
<organism evidence="2 3">
    <name type="scientific">Pyrrhoderma noxium</name>
    <dbReference type="NCBI Taxonomy" id="2282107"/>
    <lineage>
        <taxon>Eukaryota</taxon>
        <taxon>Fungi</taxon>
        <taxon>Dikarya</taxon>
        <taxon>Basidiomycota</taxon>
        <taxon>Agaricomycotina</taxon>
        <taxon>Agaricomycetes</taxon>
        <taxon>Hymenochaetales</taxon>
        <taxon>Hymenochaetaceae</taxon>
        <taxon>Pyrrhoderma</taxon>
    </lineage>
</organism>
<dbReference type="Gene3D" id="1.10.340.70">
    <property type="match status" value="1"/>
</dbReference>
<dbReference type="InParanoid" id="A0A286U598"/>
<sequence>MLPEDTFGHDLDPDYLIGDNYGYSNDGDIIQISIIDTELQQKIKKGLEEDQIVQQVIKGLTEKELTPLKQELAGWKYNDELLSFKNRTYIPANLELKQELLKLYHDLPSQGHPGIFGTMANIQRYFWWPGMHAFVKSYV</sequence>
<gene>
    <name evidence="2" type="ORF">PNOK_0982400</name>
</gene>
<dbReference type="EMBL" id="NBII01000012">
    <property type="protein sequence ID" value="PAV14745.1"/>
    <property type="molecule type" value="Genomic_DNA"/>
</dbReference>
<accession>A0A286U598</accession>
<dbReference type="AlphaFoldDB" id="A0A286U598"/>
<keyword evidence="3" id="KW-1185">Reference proteome</keyword>
<comment type="caution">
    <text evidence="2">The sequence shown here is derived from an EMBL/GenBank/DDBJ whole genome shotgun (WGS) entry which is preliminary data.</text>
</comment>
<reference evidence="2 3" key="1">
    <citation type="journal article" date="2017" name="Mol. Ecol.">
        <title>Comparative and population genomic landscape of Phellinus noxius: A hypervariable fungus causing root rot in trees.</title>
        <authorList>
            <person name="Chung C.L."/>
            <person name="Lee T.J."/>
            <person name="Akiba M."/>
            <person name="Lee H.H."/>
            <person name="Kuo T.H."/>
            <person name="Liu D."/>
            <person name="Ke H.M."/>
            <person name="Yokoi T."/>
            <person name="Roa M.B."/>
            <person name="Lu M.J."/>
            <person name="Chang Y.Y."/>
            <person name="Ann P.J."/>
            <person name="Tsai J.N."/>
            <person name="Chen C.Y."/>
            <person name="Tzean S.S."/>
            <person name="Ota Y."/>
            <person name="Hattori T."/>
            <person name="Sahashi N."/>
            <person name="Liou R.F."/>
            <person name="Kikuchi T."/>
            <person name="Tsai I.J."/>
        </authorList>
    </citation>
    <scope>NUCLEOTIDE SEQUENCE [LARGE SCALE GENOMIC DNA]</scope>
    <source>
        <strain evidence="2 3">FFPRI411160</strain>
    </source>
</reference>
<feature type="domain" description="Integrase zinc-binding" evidence="1">
    <location>
        <begin position="95"/>
        <end position="139"/>
    </location>
</feature>
<dbReference type="InterPro" id="IPR041588">
    <property type="entry name" value="Integrase_H2C2"/>
</dbReference>
<evidence type="ECO:0000313" key="2">
    <source>
        <dbReference type="EMBL" id="PAV14745.1"/>
    </source>
</evidence>
<dbReference type="Pfam" id="PF17921">
    <property type="entry name" value="Integrase_H2C2"/>
    <property type="match status" value="1"/>
</dbReference>
<dbReference type="STRING" id="2282107.A0A286U598"/>
<protein>
    <submittedName>
        <fullName evidence="2">Pro-pol</fullName>
    </submittedName>
</protein>
<proteinExistence type="predicted"/>
<evidence type="ECO:0000259" key="1">
    <source>
        <dbReference type="Pfam" id="PF17921"/>
    </source>
</evidence>
<evidence type="ECO:0000313" key="3">
    <source>
        <dbReference type="Proteomes" id="UP000217199"/>
    </source>
</evidence>
<dbReference type="OrthoDB" id="3095879at2759"/>
<dbReference type="Proteomes" id="UP000217199">
    <property type="component" value="Unassembled WGS sequence"/>
</dbReference>